<comment type="caution">
    <text evidence="1">The sequence shown here is derived from an EMBL/GenBank/DDBJ whole genome shotgun (WGS) entry which is preliminary data.</text>
</comment>
<dbReference type="Proteomes" id="UP001365128">
    <property type="component" value="Unassembled WGS sequence"/>
</dbReference>
<gene>
    <name evidence="1" type="ORF">IWX46DRAFT_141725</name>
</gene>
<accession>A0ABR1MS03</accession>
<name>A0ABR1MS03_9PEZI</name>
<dbReference type="EMBL" id="JBBPDW010000002">
    <property type="protein sequence ID" value="KAK7555817.1"/>
    <property type="molecule type" value="Genomic_DNA"/>
</dbReference>
<evidence type="ECO:0000313" key="2">
    <source>
        <dbReference type="Proteomes" id="UP001365128"/>
    </source>
</evidence>
<organism evidence="1 2">
    <name type="scientific">Phyllosticta citricarpa</name>
    <dbReference type="NCBI Taxonomy" id="55181"/>
    <lineage>
        <taxon>Eukaryota</taxon>
        <taxon>Fungi</taxon>
        <taxon>Dikarya</taxon>
        <taxon>Ascomycota</taxon>
        <taxon>Pezizomycotina</taxon>
        <taxon>Dothideomycetes</taxon>
        <taxon>Dothideomycetes incertae sedis</taxon>
        <taxon>Botryosphaeriales</taxon>
        <taxon>Phyllostictaceae</taxon>
        <taxon>Phyllosticta</taxon>
    </lineage>
</organism>
<protein>
    <submittedName>
        <fullName evidence="1">Uncharacterized protein</fullName>
    </submittedName>
</protein>
<reference evidence="1 2" key="1">
    <citation type="submission" date="2024-04" db="EMBL/GenBank/DDBJ databases">
        <title>Phyllosticta paracitricarpa is synonymous to the EU quarantine fungus P. citricarpa based on phylogenomic analyses.</title>
        <authorList>
            <consortium name="Lawrence Berkeley National Laboratory"/>
            <person name="Van Ingen-Buijs V.A."/>
            <person name="Van Westerhoven A.C."/>
            <person name="Haridas S."/>
            <person name="Skiadas P."/>
            <person name="Martin F."/>
            <person name="Groenewald J.Z."/>
            <person name="Crous P.W."/>
            <person name="Seidl M.F."/>
        </authorList>
    </citation>
    <scope>NUCLEOTIDE SEQUENCE [LARGE SCALE GENOMIC DNA]</scope>
    <source>
        <strain evidence="1 2">CBS 122670</strain>
    </source>
</reference>
<keyword evidence="2" id="KW-1185">Reference proteome</keyword>
<sequence>MRRKKCCTPLAARSNDEGCWSACGQLFLLADSLAPLFSTNISSTNGSMVGSTTTARLAQAVMAPYRRAYWHGKPRRQAISDIFGIQGVHCAEQAGHTINGMRILCAAEKVGSNQKASSRGIYRSSSTRHVSCGTTRHLFRPMSILLPSNNSLLVPFPHPSNNQLCSGTILFGHHVSIAASNWHPQSRHGLYNFNFALSFPRDYVHACCPHWQPLELCDASFDN</sequence>
<evidence type="ECO:0000313" key="1">
    <source>
        <dbReference type="EMBL" id="KAK7555817.1"/>
    </source>
</evidence>
<proteinExistence type="predicted"/>